<feature type="region of interest" description="Disordered" evidence="1">
    <location>
        <begin position="1"/>
        <end position="51"/>
    </location>
</feature>
<gene>
    <name evidence="2" type="ORF">ALMOND_2B021882</name>
</gene>
<protein>
    <submittedName>
        <fullName evidence="2">Uncharacterized protein</fullName>
    </submittedName>
</protein>
<organism evidence="2 3">
    <name type="scientific">Prunus dulcis</name>
    <name type="common">Almond</name>
    <name type="synonym">Amygdalus dulcis</name>
    <dbReference type="NCBI Taxonomy" id="3755"/>
    <lineage>
        <taxon>Eukaryota</taxon>
        <taxon>Viridiplantae</taxon>
        <taxon>Streptophyta</taxon>
        <taxon>Embryophyta</taxon>
        <taxon>Tracheophyta</taxon>
        <taxon>Spermatophyta</taxon>
        <taxon>Magnoliopsida</taxon>
        <taxon>eudicotyledons</taxon>
        <taxon>Gunneridae</taxon>
        <taxon>Pentapetalae</taxon>
        <taxon>rosids</taxon>
        <taxon>fabids</taxon>
        <taxon>Rosales</taxon>
        <taxon>Rosaceae</taxon>
        <taxon>Amygdaloideae</taxon>
        <taxon>Amygdaleae</taxon>
        <taxon>Prunus</taxon>
    </lineage>
</organism>
<dbReference type="Gramene" id="VVA34709">
    <property type="protein sequence ID" value="VVA34709"/>
    <property type="gene ID" value="Prudul26B021882"/>
</dbReference>
<dbReference type="Proteomes" id="UP000327085">
    <property type="component" value="Unassembled WGS sequence"/>
</dbReference>
<dbReference type="InParanoid" id="A0A5E4G4L6"/>
<name>A0A5E4G4L6_PRUDU</name>
<evidence type="ECO:0000256" key="1">
    <source>
        <dbReference type="SAM" id="MobiDB-lite"/>
    </source>
</evidence>
<evidence type="ECO:0000313" key="3">
    <source>
        <dbReference type="Proteomes" id="UP000327085"/>
    </source>
</evidence>
<evidence type="ECO:0000313" key="2">
    <source>
        <dbReference type="EMBL" id="VVA34709.1"/>
    </source>
</evidence>
<accession>A0A5E4G4L6</accession>
<feature type="non-terminal residue" evidence="2">
    <location>
        <position position="51"/>
    </location>
</feature>
<dbReference type="AlphaFoldDB" id="A0A5E4G4L6"/>
<proteinExistence type="predicted"/>
<dbReference type="EMBL" id="CABIKO010000348">
    <property type="protein sequence ID" value="VVA34709.1"/>
    <property type="molecule type" value="Genomic_DNA"/>
</dbReference>
<reference evidence="3" key="1">
    <citation type="journal article" date="2020" name="Plant J.">
        <title>Transposons played a major role in the diversification between the closely related almond and peach genomes: results from the almond genome sequence.</title>
        <authorList>
            <person name="Alioto T."/>
            <person name="Alexiou K.G."/>
            <person name="Bardil A."/>
            <person name="Barteri F."/>
            <person name="Castanera R."/>
            <person name="Cruz F."/>
            <person name="Dhingra A."/>
            <person name="Duval H."/>
            <person name="Fernandez I Marti A."/>
            <person name="Frias L."/>
            <person name="Galan B."/>
            <person name="Garcia J.L."/>
            <person name="Howad W."/>
            <person name="Gomez-Garrido J."/>
            <person name="Gut M."/>
            <person name="Julca I."/>
            <person name="Morata J."/>
            <person name="Puigdomenech P."/>
            <person name="Ribeca P."/>
            <person name="Rubio Cabetas M.J."/>
            <person name="Vlasova A."/>
            <person name="Wirthensohn M."/>
            <person name="Garcia-Mas J."/>
            <person name="Gabaldon T."/>
            <person name="Casacuberta J.M."/>
            <person name="Arus P."/>
        </authorList>
    </citation>
    <scope>NUCLEOTIDE SEQUENCE [LARGE SCALE GENOMIC DNA]</scope>
    <source>
        <strain evidence="3">cv. Texas</strain>
    </source>
</reference>
<feature type="non-terminal residue" evidence="2">
    <location>
        <position position="1"/>
    </location>
</feature>
<sequence>VQRHRWPNGTYEGEGASFAPYAIDEIPNPERHGSSPRKPVKCADLLRHGTQ</sequence>